<accession>A0ABW1USG4</accession>
<gene>
    <name evidence="2" type="ORF">ACFP1F_02585</name>
</gene>
<dbReference type="EMBL" id="JBHSSN010000004">
    <property type="protein sequence ID" value="MFC6322654.1"/>
    <property type="molecule type" value="Genomic_DNA"/>
</dbReference>
<dbReference type="InterPro" id="IPR005025">
    <property type="entry name" value="FMN_Rdtase-like_dom"/>
</dbReference>
<name>A0ABW1USG4_9LACO</name>
<keyword evidence="2" id="KW-0560">Oxidoreductase</keyword>
<organism evidence="2 3">
    <name type="scientific">Companilactobacillus baiquanensis</name>
    <dbReference type="NCBI Taxonomy" id="2486005"/>
    <lineage>
        <taxon>Bacteria</taxon>
        <taxon>Bacillati</taxon>
        <taxon>Bacillota</taxon>
        <taxon>Bacilli</taxon>
        <taxon>Lactobacillales</taxon>
        <taxon>Lactobacillaceae</taxon>
        <taxon>Companilactobacillus</taxon>
    </lineage>
</organism>
<dbReference type="PANTHER" id="PTHR30543:SF21">
    <property type="entry name" value="NAD(P)H-DEPENDENT FMN REDUCTASE LOT6"/>
    <property type="match status" value="1"/>
</dbReference>
<evidence type="ECO:0000313" key="2">
    <source>
        <dbReference type="EMBL" id="MFC6322654.1"/>
    </source>
</evidence>
<dbReference type="PANTHER" id="PTHR30543">
    <property type="entry name" value="CHROMATE REDUCTASE"/>
    <property type="match status" value="1"/>
</dbReference>
<protein>
    <submittedName>
        <fullName evidence="2">NADPH-dependent FMN reductase</fullName>
        <ecNumber evidence="2">1.-.-.-</ecNumber>
    </submittedName>
</protein>
<dbReference type="Proteomes" id="UP001596186">
    <property type="component" value="Unassembled WGS sequence"/>
</dbReference>
<dbReference type="GO" id="GO:0016491">
    <property type="term" value="F:oxidoreductase activity"/>
    <property type="evidence" value="ECO:0007669"/>
    <property type="project" value="UniProtKB-KW"/>
</dbReference>
<dbReference type="Gene3D" id="3.40.50.360">
    <property type="match status" value="1"/>
</dbReference>
<dbReference type="Pfam" id="PF03358">
    <property type="entry name" value="FMN_red"/>
    <property type="match status" value="1"/>
</dbReference>
<dbReference type="RefSeq" id="WP_125593195.1">
    <property type="nucleotide sequence ID" value="NZ_JBHSSN010000004.1"/>
</dbReference>
<proteinExistence type="predicted"/>
<dbReference type="EC" id="1.-.-.-" evidence="2"/>
<keyword evidence="3" id="KW-1185">Reference proteome</keyword>
<dbReference type="InterPro" id="IPR050712">
    <property type="entry name" value="NAD(P)H-dep_reductase"/>
</dbReference>
<sequence length="196" mass="22136">MSTKIGIILGSVRGDALGSKIFKHLKSVMKDTADVEYTWLDLHNFPLPVYDHEEIPLMAKVSKTTEMEDKWLNAVEEQDGYIMMTPEYNHAIPGGFKNALDLVGSQVSKKPVQILSYSCFSDGGMLAAASMVPILQIMDMMVLPKPVLVWNAEPNFETDGTLNSDVENSEHFEKRFKEAFHDIEFYAKVLKDNPYK</sequence>
<feature type="domain" description="NADPH-dependent FMN reductase-like" evidence="1">
    <location>
        <begin position="3"/>
        <end position="150"/>
    </location>
</feature>
<reference evidence="3" key="1">
    <citation type="journal article" date="2019" name="Int. J. Syst. Evol. Microbiol.">
        <title>The Global Catalogue of Microorganisms (GCM) 10K type strain sequencing project: providing services to taxonomists for standard genome sequencing and annotation.</title>
        <authorList>
            <consortium name="The Broad Institute Genomics Platform"/>
            <consortium name="The Broad Institute Genome Sequencing Center for Infectious Disease"/>
            <person name="Wu L."/>
            <person name="Ma J."/>
        </authorList>
    </citation>
    <scope>NUCLEOTIDE SEQUENCE [LARGE SCALE GENOMIC DNA]</scope>
    <source>
        <strain evidence="3">CCM 8895</strain>
    </source>
</reference>
<evidence type="ECO:0000313" key="3">
    <source>
        <dbReference type="Proteomes" id="UP001596186"/>
    </source>
</evidence>
<dbReference type="SUPFAM" id="SSF52218">
    <property type="entry name" value="Flavoproteins"/>
    <property type="match status" value="1"/>
</dbReference>
<dbReference type="InterPro" id="IPR029039">
    <property type="entry name" value="Flavoprotein-like_sf"/>
</dbReference>
<evidence type="ECO:0000259" key="1">
    <source>
        <dbReference type="Pfam" id="PF03358"/>
    </source>
</evidence>
<comment type="caution">
    <text evidence="2">The sequence shown here is derived from an EMBL/GenBank/DDBJ whole genome shotgun (WGS) entry which is preliminary data.</text>
</comment>